<dbReference type="EC" id="2.7.12.2" evidence="6"/>
<keyword evidence="1 13" id="KW-0808">Transferase</keyword>
<evidence type="ECO:0000256" key="7">
    <source>
        <dbReference type="ARBA" id="ARBA00049014"/>
    </source>
</evidence>
<dbReference type="Gene3D" id="3.10.20.90">
    <property type="entry name" value="Phosphatidylinositol 3-kinase Catalytic Subunit, Chain A, domain 1"/>
    <property type="match status" value="1"/>
</dbReference>
<comment type="caution">
    <text evidence="13">The sequence shown here is derived from an EMBL/GenBank/DDBJ whole genome shotgun (WGS) entry which is preliminary data.</text>
</comment>
<evidence type="ECO:0000256" key="10">
    <source>
        <dbReference type="PROSITE-ProRule" id="PRU10141"/>
    </source>
</evidence>
<dbReference type="OrthoDB" id="10252354at2759"/>
<dbReference type="Pfam" id="PF00564">
    <property type="entry name" value="PB1"/>
    <property type="match status" value="1"/>
</dbReference>
<comment type="catalytic activity">
    <reaction evidence="7">
        <text>L-seryl-[protein] + ATP = O-phospho-L-seryl-[protein] + ADP + H(+)</text>
        <dbReference type="Rhea" id="RHEA:17989"/>
        <dbReference type="Rhea" id="RHEA-COMP:9863"/>
        <dbReference type="Rhea" id="RHEA-COMP:11604"/>
        <dbReference type="ChEBI" id="CHEBI:15378"/>
        <dbReference type="ChEBI" id="CHEBI:29999"/>
        <dbReference type="ChEBI" id="CHEBI:30616"/>
        <dbReference type="ChEBI" id="CHEBI:83421"/>
        <dbReference type="ChEBI" id="CHEBI:456216"/>
        <dbReference type="EC" id="2.7.12.2"/>
    </reaction>
</comment>
<gene>
    <name evidence="13" type="primary">MAP2K5</name>
    <name evidence="13" type="ORF">OS493_018804</name>
</gene>
<protein>
    <recommendedName>
        <fullName evidence="6">mitogen-activated protein kinase kinase</fullName>
        <ecNumber evidence="6">2.7.12.2</ecNumber>
    </recommendedName>
</protein>
<dbReference type="AlphaFoldDB" id="A0A9W9ZCN5"/>
<keyword evidence="2 10" id="KW-0547">Nucleotide-binding</keyword>
<dbReference type="SUPFAM" id="SSF56112">
    <property type="entry name" value="Protein kinase-like (PK-like)"/>
    <property type="match status" value="1"/>
</dbReference>
<keyword evidence="4 10" id="KW-0067">ATP-binding</keyword>
<dbReference type="InterPro" id="IPR017441">
    <property type="entry name" value="Protein_kinase_ATP_BS"/>
</dbReference>
<dbReference type="InterPro" id="IPR000719">
    <property type="entry name" value="Prot_kinase_dom"/>
</dbReference>
<dbReference type="FunFam" id="3.30.200.20:FF:000197">
    <property type="entry name" value="dual specificity mitogen-activated protein kinase kinase 5"/>
    <property type="match status" value="1"/>
</dbReference>
<dbReference type="PANTHER" id="PTHR48013">
    <property type="entry name" value="DUAL SPECIFICITY MITOGEN-ACTIVATED PROTEIN KINASE KINASE 5-RELATED"/>
    <property type="match status" value="1"/>
</dbReference>
<keyword evidence="3 13" id="KW-0418">Kinase</keyword>
<dbReference type="SMART" id="SM00220">
    <property type="entry name" value="S_TKc"/>
    <property type="match status" value="1"/>
</dbReference>
<evidence type="ECO:0000256" key="3">
    <source>
        <dbReference type="ARBA" id="ARBA00022777"/>
    </source>
</evidence>
<dbReference type="Pfam" id="PF00069">
    <property type="entry name" value="Pkinase"/>
    <property type="match status" value="1"/>
</dbReference>
<dbReference type="GO" id="GO:0004708">
    <property type="term" value="F:MAP kinase kinase activity"/>
    <property type="evidence" value="ECO:0007669"/>
    <property type="project" value="UniProtKB-EC"/>
</dbReference>
<evidence type="ECO:0000313" key="14">
    <source>
        <dbReference type="Proteomes" id="UP001163046"/>
    </source>
</evidence>
<evidence type="ECO:0000256" key="6">
    <source>
        <dbReference type="ARBA" id="ARBA00038999"/>
    </source>
</evidence>
<organism evidence="13 14">
    <name type="scientific">Desmophyllum pertusum</name>
    <dbReference type="NCBI Taxonomy" id="174260"/>
    <lineage>
        <taxon>Eukaryota</taxon>
        <taxon>Metazoa</taxon>
        <taxon>Cnidaria</taxon>
        <taxon>Anthozoa</taxon>
        <taxon>Hexacorallia</taxon>
        <taxon>Scleractinia</taxon>
        <taxon>Caryophylliina</taxon>
        <taxon>Caryophylliidae</taxon>
        <taxon>Desmophyllum</taxon>
    </lineage>
</organism>
<dbReference type="SUPFAM" id="SSF54277">
    <property type="entry name" value="CAD &amp; PB1 domains"/>
    <property type="match status" value="1"/>
</dbReference>
<proteinExistence type="inferred from homology"/>
<dbReference type="GO" id="GO:0005524">
    <property type="term" value="F:ATP binding"/>
    <property type="evidence" value="ECO:0007669"/>
    <property type="project" value="UniProtKB-UniRule"/>
</dbReference>
<evidence type="ECO:0000256" key="9">
    <source>
        <dbReference type="ARBA" id="ARBA00051693"/>
    </source>
</evidence>
<comment type="catalytic activity">
    <reaction evidence="9">
        <text>L-tyrosyl-[protein] + ATP = O-phospho-L-tyrosyl-[protein] + ADP + H(+)</text>
        <dbReference type="Rhea" id="RHEA:10596"/>
        <dbReference type="Rhea" id="RHEA-COMP:10136"/>
        <dbReference type="Rhea" id="RHEA-COMP:20101"/>
        <dbReference type="ChEBI" id="CHEBI:15378"/>
        <dbReference type="ChEBI" id="CHEBI:30616"/>
        <dbReference type="ChEBI" id="CHEBI:46858"/>
        <dbReference type="ChEBI" id="CHEBI:61978"/>
        <dbReference type="ChEBI" id="CHEBI:456216"/>
        <dbReference type="EC" id="2.7.12.2"/>
    </reaction>
</comment>
<dbReference type="Gene3D" id="1.10.510.10">
    <property type="entry name" value="Transferase(Phosphotransferase) domain 1"/>
    <property type="match status" value="1"/>
</dbReference>
<dbReference type="PROSITE" id="PS00107">
    <property type="entry name" value="PROTEIN_KINASE_ATP"/>
    <property type="match status" value="1"/>
</dbReference>
<evidence type="ECO:0000259" key="12">
    <source>
        <dbReference type="PROSITE" id="PS50011"/>
    </source>
</evidence>
<dbReference type="InterPro" id="IPR008271">
    <property type="entry name" value="Ser/Thr_kinase_AS"/>
</dbReference>
<evidence type="ECO:0000256" key="5">
    <source>
        <dbReference type="ARBA" id="ARBA00038035"/>
    </source>
</evidence>
<dbReference type="InterPro" id="IPR000270">
    <property type="entry name" value="PB1_dom"/>
</dbReference>
<feature type="domain" description="Protein kinase" evidence="12">
    <location>
        <begin position="153"/>
        <end position="407"/>
    </location>
</feature>
<dbReference type="InterPro" id="IPR011009">
    <property type="entry name" value="Kinase-like_dom_sf"/>
</dbReference>
<reference evidence="13" key="1">
    <citation type="submission" date="2023-01" db="EMBL/GenBank/DDBJ databases">
        <title>Genome assembly of the deep-sea coral Lophelia pertusa.</title>
        <authorList>
            <person name="Herrera S."/>
            <person name="Cordes E."/>
        </authorList>
    </citation>
    <scope>NUCLEOTIDE SEQUENCE</scope>
    <source>
        <strain evidence="13">USNM1676648</strain>
        <tissue evidence="13">Polyp</tissue>
    </source>
</reference>
<sequence length="444" mass="49469">MSLSPSLVIRIVPDEGEAVDWTVHQNIVFRDVLEAISQVMPHTTATAFEYEDEEGDRITVRGDEELQAMINGHLWMNSERLRRGVPQEPLIVYPKACRTSRRRNFCGLTVNTKAAPVNNTVPTTANLPSSLHKPEHGDIRIILANGQVSHTDIQHLDILGHGNGGTVYRALHSSTNRIIAVKVIPLDVTPDVQKQIISELEILFQCSSTFIIEFYGAFFVENRISICTEYMDGGSLDMYGCIPEPVLGRIAVSVVKGLLYLWELKIMHRDVKPSNILVSTRGQVKLCDFGVSRQLVNSIATTYVGTHAYMAPERIQGDEYSIRSELWSLGVSLLEMALGRFPYPTESHGGAETFLPIALLQCIVHENPPCLPEDKFSPAFANFVSQCMQKSPLARLTPEAVLTHPFIASNDDGNVDIISMWVCRQLEQRRSRAQSMDSPNSESP</sequence>
<keyword evidence="14" id="KW-1185">Reference proteome</keyword>
<evidence type="ECO:0000313" key="13">
    <source>
        <dbReference type="EMBL" id="KAJ7379010.1"/>
    </source>
</evidence>
<dbReference type="Proteomes" id="UP001163046">
    <property type="component" value="Unassembled WGS sequence"/>
</dbReference>
<comment type="similarity">
    <text evidence="5">Belongs to the protein kinase superfamily. STE Ser/Thr protein kinase family. MAP kinase kinase subfamily.</text>
</comment>
<evidence type="ECO:0000256" key="8">
    <source>
        <dbReference type="ARBA" id="ARBA00049299"/>
    </source>
</evidence>
<feature type="binding site" evidence="10">
    <location>
        <position position="182"/>
    </location>
    <ligand>
        <name>ATP</name>
        <dbReference type="ChEBI" id="CHEBI:30616"/>
    </ligand>
</feature>
<accession>A0A9W9ZCN5</accession>
<dbReference type="Gene3D" id="3.30.200.20">
    <property type="entry name" value="Phosphorylase Kinase, domain 1"/>
    <property type="match status" value="1"/>
</dbReference>
<dbReference type="FunFam" id="1.10.510.10:FF:000296">
    <property type="entry name" value="Dual specificity mitogen-activated protein kinase kinase 5"/>
    <property type="match status" value="1"/>
</dbReference>
<evidence type="ECO:0000256" key="1">
    <source>
        <dbReference type="ARBA" id="ARBA00022679"/>
    </source>
</evidence>
<evidence type="ECO:0000256" key="11">
    <source>
        <dbReference type="RuleBase" id="RU000304"/>
    </source>
</evidence>
<evidence type="ECO:0000256" key="2">
    <source>
        <dbReference type="ARBA" id="ARBA00022741"/>
    </source>
</evidence>
<dbReference type="PROSITE" id="PS50011">
    <property type="entry name" value="PROTEIN_KINASE_DOM"/>
    <property type="match status" value="1"/>
</dbReference>
<comment type="catalytic activity">
    <reaction evidence="8">
        <text>L-threonyl-[protein] + ATP = O-phospho-L-threonyl-[protein] + ADP + H(+)</text>
        <dbReference type="Rhea" id="RHEA:46608"/>
        <dbReference type="Rhea" id="RHEA-COMP:11060"/>
        <dbReference type="Rhea" id="RHEA-COMP:11605"/>
        <dbReference type="ChEBI" id="CHEBI:15378"/>
        <dbReference type="ChEBI" id="CHEBI:30013"/>
        <dbReference type="ChEBI" id="CHEBI:30616"/>
        <dbReference type="ChEBI" id="CHEBI:61977"/>
        <dbReference type="ChEBI" id="CHEBI:456216"/>
        <dbReference type="EC" id="2.7.12.2"/>
    </reaction>
</comment>
<keyword evidence="11" id="KW-0723">Serine/threonine-protein kinase</keyword>
<name>A0A9W9ZCN5_9CNID</name>
<evidence type="ECO:0000256" key="4">
    <source>
        <dbReference type="ARBA" id="ARBA00022840"/>
    </source>
</evidence>
<dbReference type="EMBL" id="MU826360">
    <property type="protein sequence ID" value="KAJ7379010.1"/>
    <property type="molecule type" value="Genomic_DNA"/>
</dbReference>
<dbReference type="PROSITE" id="PS00108">
    <property type="entry name" value="PROTEIN_KINASE_ST"/>
    <property type="match status" value="1"/>
</dbReference>
<dbReference type="PANTHER" id="PTHR48013:SF9">
    <property type="entry name" value="DUAL SPECIFICITY MITOGEN-ACTIVATED PROTEIN KINASE KINASE 5"/>
    <property type="match status" value="1"/>
</dbReference>
<dbReference type="GO" id="GO:0004674">
    <property type="term" value="F:protein serine/threonine kinase activity"/>
    <property type="evidence" value="ECO:0007669"/>
    <property type="project" value="UniProtKB-KW"/>
</dbReference>